<evidence type="ECO:0000313" key="2">
    <source>
        <dbReference type="Proteomes" id="UP000515125"/>
    </source>
</evidence>
<sequence length="390" mass="41333">MESRVIPTPREHAHTIYPHGHTRRVPHEAACTICELPGALIGSCGNSICPSGGGNVDEAAADHLATRVRFASGEVASETPMSMHGAPTEVPGSNASKQPQMQLEVHESPVRGPDQDAQPAASGAQSPIHVTFLFSPEQSSREPSGVYEASEPLVQPAAQAVQTEAPKDSGHQTVPQPVACPMPYWAASRKRRSRLERREPAPAENSGTTVHRMAETDCLLARSAYIVSLCVYWRVRCPRAAAVLSLAQVCRGSPTEPGYGVISPPIEAPSVPPDASAETKQLSPRAAPGEAAVVCGPTEHSKPKEQPQVVYIDHHPEPFVKLYFGDDGAEEIPEDWRGSPWCGLPVVGSAVGVVVTGGAVVVGTALLTAGLTVGITAQELYKRITNNYNI</sequence>
<dbReference type="GeneID" id="34618592"/>
<keyword evidence="2" id="KW-1185">Reference proteome</keyword>
<dbReference type="Proteomes" id="UP000515125">
    <property type="component" value="Unplaced"/>
</dbReference>
<accession>A0A6P6S4A3</accession>
<evidence type="ECO:0000256" key="1">
    <source>
        <dbReference type="SAM" id="MobiDB-lite"/>
    </source>
</evidence>
<dbReference type="AlphaFoldDB" id="A0A6P6S4A3"/>
<reference evidence="3" key="1">
    <citation type="submission" date="2025-08" db="UniProtKB">
        <authorList>
            <consortium name="RefSeq"/>
        </authorList>
    </citation>
    <scope>IDENTIFICATION</scope>
</reference>
<organism evidence="2 3">
    <name type="scientific">Cyclospora cayetanensis</name>
    <dbReference type="NCBI Taxonomy" id="88456"/>
    <lineage>
        <taxon>Eukaryota</taxon>
        <taxon>Sar</taxon>
        <taxon>Alveolata</taxon>
        <taxon>Apicomplexa</taxon>
        <taxon>Conoidasida</taxon>
        <taxon>Coccidia</taxon>
        <taxon>Eucoccidiorida</taxon>
        <taxon>Eimeriorina</taxon>
        <taxon>Eimeriidae</taxon>
        <taxon>Cyclospora</taxon>
    </lineage>
</organism>
<proteinExistence type="predicted"/>
<gene>
    <name evidence="3" type="primary">LOC34618592</name>
</gene>
<feature type="region of interest" description="Disordered" evidence="1">
    <location>
        <begin position="270"/>
        <end position="291"/>
    </location>
</feature>
<protein>
    <submittedName>
        <fullName evidence="3">Uncharacterized protein LOC34618592</fullName>
    </submittedName>
</protein>
<feature type="region of interest" description="Disordered" evidence="1">
    <location>
        <begin position="189"/>
        <end position="210"/>
    </location>
</feature>
<feature type="region of interest" description="Disordered" evidence="1">
    <location>
        <begin position="75"/>
        <end position="124"/>
    </location>
</feature>
<feature type="region of interest" description="Disordered" evidence="1">
    <location>
        <begin position="160"/>
        <end position="179"/>
    </location>
</feature>
<name>A0A6P6S4A3_9EIME</name>
<feature type="compositionally biased region" description="Polar residues" evidence="1">
    <location>
        <begin position="91"/>
        <end position="101"/>
    </location>
</feature>
<evidence type="ECO:0000313" key="3">
    <source>
        <dbReference type="RefSeq" id="XP_026194557.1"/>
    </source>
</evidence>
<dbReference type="RefSeq" id="XP_026194557.1">
    <property type="nucleotide sequence ID" value="XM_026338772.1"/>
</dbReference>